<protein>
    <submittedName>
        <fullName evidence="2">Uncharacterized protein</fullName>
    </submittedName>
</protein>
<dbReference type="Proteomes" id="UP001595715">
    <property type="component" value="Unassembled WGS sequence"/>
</dbReference>
<organism evidence="2 3">
    <name type="scientific">Paenibacillus xanthanilyticus</name>
    <dbReference type="NCBI Taxonomy" id="1783531"/>
    <lineage>
        <taxon>Bacteria</taxon>
        <taxon>Bacillati</taxon>
        <taxon>Bacillota</taxon>
        <taxon>Bacilli</taxon>
        <taxon>Bacillales</taxon>
        <taxon>Paenibacillaceae</taxon>
        <taxon>Paenibacillus</taxon>
    </lineage>
</organism>
<name>A0ABV8K8B0_9BACL</name>
<sequence length="119" mass="13054">MTCEYNADLCFIRPAGWGGVLEGEAEALTRKLFPGAAVETEASVEEGLDVAVVRVNGLAAWQSEAELMEWLDDKMPESWWIWLAGIKAEVMPKADHGPCRVKKRTPAEGRAHAGQQSQT</sequence>
<evidence type="ECO:0000256" key="1">
    <source>
        <dbReference type="SAM" id="MobiDB-lite"/>
    </source>
</evidence>
<keyword evidence="3" id="KW-1185">Reference proteome</keyword>
<evidence type="ECO:0000313" key="2">
    <source>
        <dbReference type="EMBL" id="MFC4102250.1"/>
    </source>
</evidence>
<dbReference type="RefSeq" id="WP_377720875.1">
    <property type="nucleotide sequence ID" value="NZ_JBHSAM010000033.1"/>
</dbReference>
<gene>
    <name evidence="2" type="ORF">ACFOZ8_21785</name>
</gene>
<reference evidence="3" key="1">
    <citation type="journal article" date="2019" name="Int. J. Syst. Evol. Microbiol.">
        <title>The Global Catalogue of Microorganisms (GCM) 10K type strain sequencing project: providing services to taxonomists for standard genome sequencing and annotation.</title>
        <authorList>
            <consortium name="The Broad Institute Genomics Platform"/>
            <consortium name="The Broad Institute Genome Sequencing Center for Infectious Disease"/>
            <person name="Wu L."/>
            <person name="Ma J."/>
        </authorList>
    </citation>
    <scope>NUCLEOTIDE SEQUENCE [LARGE SCALE GENOMIC DNA]</scope>
    <source>
        <strain evidence="3">IBRC-M 10987</strain>
    </source>
</reference>
<dbReference type="EMBL" id="JBHSAM010000033">
    <property type="protein sequence ID" value="MFC4102250.1"/>
    <property type="molecule type" value="Genomic_DNA"/>
</dbReference>
<feature type="region of interest" description="Disordered" evidence="1">
    <location>
        <begin position="95"/>
        <end position="119"/>
    </location>
</feature>
<proteinExistence type="predicted"/>
<comment type="caution">
    <text evidence="2">The sequence shown here is derived from an EMBL/GenBank/DDBJ whole genome shotgun (WGS) entry which is preliminary data.</text>
</comment>
<evidence type="ECO:0000313" key="3">
    <source>
        <dbReference type="Proteomes" id="UP001595715"/>
    </source>
</evidence>
<accession>A0ABV8K8B0</accession>